<proteinExistence type="predicted"/>
<accession>A0A6J7QM10</accession>
<protein>
    <submittedName>
        <fullName evidence="1">Unannotated protein</fullName>
    </submittedName>
</protein>
<organism evidence="1">
    <name type="scientific">freshwater metagenome</name>
    <dbReference type="NCBI Taxonomy" id="449393"/>
    <lineage>
        <taxon>unclassified sequences</taxon>
        <taxon>metagenomes</taxon>
        <taxon>ecological metagenomes</taxon>
    </lineage>
</organism>
<dbReference type="AlphaFoldDB" id="A0A6J7QM10"/>
<dbReference type="EMBL" id="CAFBPD010000205">
    <property type="protein sequence ID" value="CAB5016653.1"/>
    <property type="molecule type" value="Genomic_DNA"/>
</dbReference>
<name>A0A6J7QM10_9ZZZZ</name>
<sequence length="153" mass="16576">MITRPSTSRVLEDVVEELTRDIMPMITDPAQQIRLHMLMIVLNDCANASEREISVMRTEIPEYLAFADDVAQATGNADVAAAVAGAQMGDSLVLSDVIRDYENASRAFSAAMDLVMDTINRDFIARGEALLKTRVVNERAILSGSSAVGRSAS</sequence>
<gene>
    <name evidence="1" type="ORF">UFOPK4061_01158</name>
</gene>
<evidence type="ECO:0000313" key="1">
    <source>
        <dbReference type="EMBL" id="CAB5016653.1"/>
    </source>
</evidence>
<reference evidence="1" key="1">
    <citation type="submission" date="2020-05" db="EMBL/GenBank/DDBJ databases">
        <authorList>
            <person name="Chiriac C."/>
            <person name="Salcher M."/>
            <person name="Ghai R."/>
            <person name="Kavagutti S V."/>
        </authorList>
    </citation>
    <scope>NUCLEOTIDE SEQUENCE</scope>
</reference>